<keyword evidence="6" id="KW-1185">Reference proteome</keyword>
<sequence>MSCQQSADMLPPDHFLLQPRQDFLIGVQEGHIDTSTLAAHDFDVDTRTGFMPPDPPLSRLPAQWELWETTLDAAMQAKLQLSVKRGLTVEEKNSSESWREHVRKLLVLPMSELTNSELLLRRAHHVLTFIMHFYIYTLPLSSSVLIPEPISVPLVAISSHLQLPPVVTYSDNVLYNWDIIHPRAQTELGFEAPALDNLRSQDMFSGTIDEQEFYLASARIELRGVEALELMGATMDELFVGDKIAIRRITAYLYKLASVVHDLKTILLDVRKGCDPNTFYHSIRPWFRGADSDPAHRKWVFEGVEEQPTDLSGPSAGQSALIHALDIFLGLDNCNVVEGGVASDQRTLLRRMQIYMPRHHRNFLRHLSTNPRPVRTFVMQTRPDINLLDAYNSAVQSVKQFRDAHIKIVAIYIIAPAARERTELRHADPEAKEVGKQVLKGTGGTDLVRFLKDVRDKTAEAVVEPTL</sequence>
<evidence type="ECO:0000256" key="1">
    <source>
        <dbReference type="ARBA" id="ARBA00007119"/>
    </source>
</evidence>
<dbReference type="RefSeq" id="XP_041293932.1">
    <property type="nucleotide sequence ID" value="XM_041436997.1"/>
</dbReference>
<evidence type="ECO:0000256" key="4">
    <source>
        <dbReference type="PIRSR" id="PIRSR600898-1"/>
    </source>
</evidence>
<dbReference type="AlphaFoldDB" id="A0A9P7FA28"/>
<keyword evidence="2 4" id="KW-0479">Metal-binding</keyword>
<dbReference type="Gene3D" id="1.20.58.480">
    <property type="match status" value="1"/>
</dbReference>
<protein>
    <submittedName>
        <fullName evidence="5">Indoleamine 2,3-dioxygenase</fullName>
    </submittedName>
</protein>
<reference evidence="5" key="1">
    <citation type="journal article" date="2020" name="New Phytol.">
        <title>Comparative genomics reveals dynamic genome evolution in host specialist ectomycorrhizal fungi.</title>
        <authorList>
            <person name="Lofgren L.A."/>
            <person name="Nguyen N.H."/>
            <person name="Vilgalys R."/>
            <person name="Ruytinx J."/>
            <person name="Liao H.L."/>
            <person name="Branco S."/>
            <person name="Kuo A."/>
            <person name="LaButti K."/>
            <person name="Lipzen A."/>
            <person name="Andreopoulos W."/>
            <person name="Pangilinan J."/>
            <person name="Riley R."/>
            <person name="Hundley H."/>
            <person name="Na H."/>
            <person name="Barry K."/>
            <person name="Grigoriev I.V."/>
            <person name="Stajich J.E."/>
            <person name="Kennedy P.G."/>
        </authorList>
    </citation>
    <scope>NUCLEOTIDE SEQUENCE</scope>
    <source>
        <strain evidence="5">FC423</strain>
    </source>
</reference>
<dbReference type="Proteomes" id="UP000823399">
    <property type="component" value="Unassembled WGS sequence"/>
</dbReference>
<dbReference type="GO" id="GO:0019441">
    <property type="term" value="P:L-tryptophan catabolic process to kynurenine"/>
    <property type="evidence" value="ECO:0007669"/>
    <property type="project" value="InterPro"/>
</dbReference>
<keyword evidence="4" id="KW-0349">Heme</keyword>
<dbReference type="OrthoDB" id="540174at2759"/>
<proteinExistence type="inferred from homology"/>
<feature type="binding site" description="proximal binding residue" evidence="4">
    <location>
        <position position="405"/>
    </location>
    <ligand>
        <name>heme b</name>
        <dbReference type="ChEBI" id="CHEBI:60344"/>
    </ligand>
    <ligandPart>
        <name>Fe</name>
        <dbReference type="ChEBI" id="CHEBI:18248"/>
    </ligandPart>
</feature>
<name>A0A9P7FA28_9AGAM</name>
<keyword evidence="3 4" id="KW-0408">Iron</keyword>
<accession>A0A9P7FA28</accession>
<dbReference type="SUPFAM" id="SSF140959">
    <property type="entry name" value="Indolic compounds 2,3-dioxygenase-like"/>
    <property type="match status" value="1"/>
</dbReference>
<evidence type="ECO:0000256" key="2">
    <source>
        <dbReference type="ARBA" id="ARBA00022723"/>
    </source>
</evidence>
<dbReference type="PANTHER" id="PTHR28657">
    <property type="entry name" value="INDOLEAMINE 2,3-DIOXYGENASE"/>
    <property type="match status" value="1"/>
</dbReference>
<dbReference type="GeneID" id="64699256"/>
<gene>
    <name evidence="5" type="ORF">F5147DRAFT_689793</name>
</gene>
<evidence type="ECO:0000256" key="3">
    <source>
        <dbReference type="ARBA" id="ARBA00023004"/>
    </source>
</evidence>
<comment type="caution">
    <text evidence="5">The sequence shown here is derived from an EMBL/GenBank/DDBJ whole genome shotgun (WGS) entry which is preliminary data.</text>
</comment>
<dbReference type="InterPro" id="IPR000898">
    <property type="entry name" value="Indolamine_dOase"/>
</dbReference>
<dbReference type="Pfam" id="PF01231">
    <property type="entry name" value="IDO"/>
    <property type="match status" value="1"/>
</dbReference>
<evidence type="ECO:0000313" key="6">
    <source>
        <dbReference type="Proteomes" id="UP000823399"/>
    </source>
</evidence>
<dbReference type="InterPro" id="IPR037217">
    <property type="entry name" value="Trp/Indoleamine_2_3_dOase-like"/>
</dbReference>
<comment type="similarity">
    <text evidence="1">Belongs to the indoleamine 2,3-dioxygenase family.</text>
</comment>
<dbReference type="EMBL" id="JABBWM010000021">
    <property type="protein sequence ID" value="KAG2110254.1"/>
    <property type="molecule type" value="Genomic_DNA"/>
</dbReference>
<dbReference type="GO" id="GO:0020037">
    <property type="term" value="F:heme binding"/>
    <property type="evidence" value="ECO:0007669"/>
    <property type="project" value="InterPro"/>
</dbReference>
<organism evidence="5 6">
    <name type="scientific">Suillus discolor</name>
    <dbReference type="NCBI Taxonomy" id="1912936"/>
    <lineage>
        <taxon>Eukaryota</taxon>
        <taxon>Fungi</taxon>
        <taxon>Dikarya</taxon>
        <taxon>Basidiomycota</taxon>
        <taxon>Agaricomycotina</taxon>
        <taxon>Agaricomycetes</taxon>
        <taxon>Agaricomycetidae</taxon>
        <taxon>Boletales</taxon>
        <taxon>Suillineae</taxon>
        <taxon>Suillaceae</taxon>
        <taxon>Suillus</taxon>
    </lineage>
</organism>
<dbReference type="GO" id="GO:0033754">
    <property type="term" value="F:indoleamine 2,3-dioxygenase activity"/>
    <property type="evidence" value="ECO:0007669"/>
    <property type="project" value="TreeGrafter"/>
</dbReference>
<evidence type="ECO:0000313" key="5">
    <source>
        <dbReference type="EMBL" id="KAG2110254.1"/>
    </source>
</evidence>
<dbReference type="GO" id="GO:0005737">
    <property type="term" value="C:cytoplasm"/>
    <property type="evidence" value="ECO:0007669"/>
    <property type="project" value="TreeGrafter"/>
</dbReference>
<dbReference type="PANTHER" id="PTHR28657:SF5">
    <property type="entry name" value="INDOLEAMINE 2,3-DIOXYGENASE"/>
    <property type="match status" value="1"/>
</dbReference>
<dbReference type="GO" id="GO:0034354">
    <property type="term" value="P:'de novo' NAD+ biosynthetic process from L-tryptophan"/>
    <property type="evidence" value="ECO:0007669"/>
    <property type="project" value="TreeGrafter"/>
</dbReference>
<dbReference type="GO" id="GO:0046872">
    <property type="term" value="F:metal ion binding"/>
    <property type="evidence" value="ECO:0007669"/>
    <property type="project" value="UniProtKB-KW"/>
</dbReference>